<proteinExistence type="predicted"/>
<name>A0A9N9NU08_9GLOM</name>
<comment type="caution">
    <text evidence="1">The sequence shown here is derived from an EMBL/GenBank/DDBJ whole genome shotgun (WGS) entry which is preliminary data.</text>
</comment>
<protein>
    <submittedName>
        <fullName evidence="1">12682_t:CDS:1</fullName>
    </submittedName>
</protein>
<reference evidence="1" key="1">
    <citation type="submission" date="2021-06" db="EMBL/GenBank/DDBJ databases">
        <authorList>
            <person name="Kallberg Y."/>
            <person name="Tangrot J."/>
            <person name="Rosling A."/>
        </authorList>
    </citation>
    <scope>NUCLEOTIDE SEQUENCE</scope>
    <source>
        <strain evidence="1">UK204</strain>
    </source>
</reference>
<gene>
    <name evidence="1" type="ORF">FCALED_LOCUS16692</name>
</gene>
<accession>A0A9N9NU08</accession>
<evidence type="ECO:0000313" key="2">
    <source>
        <dbReference type="Proteomes" id="UP000789570"/>
    </source>
</evidence>
<dbReference type="AlphaFoldDB" id="A0A9N9NU08"/>
<sequence length="63" mass="6639">IGGEVMSCFVLTVAASVQALAVVVDPLILLKFLATVQALAVRTSLVPFDTREKPYLHVCPGIG</sequence>
<feature type="non-terminal residue" evidence="1">
    <location>
        <position position="1"/>
    </location>
</feature>
<keyword evidence="2" id="KW-1185">Reference proteome</keyword>
<dbReference type="EMBL" id="CAJVPQ010020878">
    <property type="protein sequence ID" value="CAG8757109.1"/>
    <property type="molecule type" value="Genomic_DNA"/>
</dbReference>
<dbReference type="Proteomes" id="UP000789570">
    <property type="component" value="Unassembled WGS sequence"/>
</dbReference>
<evidence type="ECO:0000313" key="1">
    <source>
        <dbReference type="EMBL" id="CAG8757109.1"/>
    </source>
</evidence>
<feature type="non-terminal residue" evidence="1">
    <location>
        <position position="63"/>
    </location>
</feature>
<organism evidence="1 2">
    <name type="scientific">Funneliformis caledonium</name>
    <dbReference type="NCBI Taxonomy" id="1117310"/>
    <lineage>
        <taxon>Eukaryota</taxon>
        <taxon>Fungi</taxon>
        <taxon>Fungi incertae sedis</taxon>
        <taxon>Mucoromycota</taxon>
        <taxon>Glomeromycotina</taxon>
        <taxon>Glomeromycetes</taxon>
        <taxon>Glomerales</taxon>
        <taxon>Glomeraceae</taxon>
        <taxon>Funneliformis</taxon>
    </lineage>
</organism>